<keyword evidence="1" id="KW-0678">Repressor</keyword>
<name>A0A285NT95_NATPI</name>
<gene>
    <name evidence="7" type="ORF">SAMN06269185_1856</name>
</gene>
<evidence type="ECO:0000256" key="3">
    <source>
        <dbReference type="ARBA" id="ARBA00023125"/>
    </source>
</evidence>
<keyword evidence="8" id="KW-1185">Reference proteome</keyword>
<organism evidence="7 8">
    <name type="scientific">Natronoarchaeum philippinense</name>
    <dbReference type="NCBI Taxonomy" id="558529"/>
    <lineage>
        <taxon>Archaea</taxon>
        <taxon>Methanobacteriati</taxon>
        <taxon>Methanobacteriota</taxon>
        <taxon>Stenosarchaea group</taxon>
        <taxon>Halobacteria</taxon>
        <taxon>Halobacteriales</taxon>
        <taxon>Natronoarchaeaceae</taxon>
    </lineage>
</organism>
<sequence length="200" mass="22411">MDDTPADDILEATYHALCKHGYADLTLQQIAAESERSKSSIHYHYDSKDELFVAFLDFLYERRASQLASVDGDTPRERLASLLDALLSFEETAADGEFQTAMLEVAAQAPYDDAIRRRIAEFDQYLFETVREIIEDGVETGEFDTDLEPAVAADLLTTTVRGAHTRRVAVDHPTDRLHETMDQFVEDHLVAAGAVEEVRG</sequence>
<keyword evidence="2" id="KW-0805">Transcription regulation</keyword>
<dbReference type="SUPFAM" id="SSF48498">
    <property type="entry name" value="Tetracyclin repressor-like, C-terminal domain"/>
    <property type="match status" value="1"/>
</dbReference>
<evidence type="ECO:0000256" key="5">
    <source>
        <dbReference type="PROSITE-ProRule" id="PRU00335"/>
    </source>
</evidence>
<dbReference type="InterPro" id="IPR036271">
    <property type="entry name" value="Tet_transcr_reg_TetR-rel_C_sf"/>
</dbReference>
<evidence type="ECO:0000256" key="4">
    <source>
        <dbReference type="ARBA" id="ARBA00023163"/>
    </source>
</evidence>
<accession>A0A285NT95</accession>
<dbReference type="PRINTS" id="PR00455">
    <property type="entry name" value="HTHTETR"/>
</dbReference>
<feature type="DNA-binding region" description="H-T-H motif" evidence="5">
    <location>
        <begin position="26"/>
        <end position="45"/>
    </location>
</feature>
<dbReference type="OrthoDB" id="135877at2157"/>
<dbReference type="Pfam" id="PF13977">
    <property type="entry name" value="TetR_C_6"/>
    <property type="match status" value="1"/>
</dbReference>
<dbReference type="EMBL" id="OBEJ01000002">
    <property type="protein sequence ID" value="SNZ12659.1"/>
    <property type="molecule type" value="Genomic_DNA"/>
</dbReference>
<dbReference type="SUPFAM" id="SSF46689">
    <property type="entry name" value="Homeodomain-like"/>
    <property type="match status" value="1"/>
</dbReference>
<dbReference type="PANTHER" id="PTHR47506:SF6">
    <property type="entry name" value="HTH-TYPE TRANSCRIPTIONAL REPRESSOR NEMR"/>
    <property type="match status" value="1"/>
</dbReference>
<evidence type="ECO:0000256" key="1">
    <source>
        <dbReference type="ARBA" id="ARBA00022491"/>
    </source>
</evidence>
<evidence type="ECO:0000313" key="8">
    <source>
        <dbReference type="Proteomes" id="UP000219453"/>
    </source>
</evidence>
<dbReference type="InterPro" id="IPR039538">
    <property type="entry name" value="BetI_C"/>
</dbReference>
<evidence type="ECO:0000259" key="6">
    <source>
        <dbReference type="PROSITE" id="PS50977"/>
    </source>
</evidence>
<dbReference type="AlphaFoldDB" id="A0A285NT95"/>
<evidence type="ECO:0000313" key="7">
    <source>
        <dbReference type="EMBL" id="SNZ12659.1"/>
    </source>
</evidence>
<reference evidence="7 8" key="1">
    <citation type="submission" date="2017-09" db="EMBL/GenBank/DDBJ databases">
        <authorList>
            <person name="Ehlers B."/>
            <person name="Leendertz F.H."/>
        </authorList>
    </citation>
    <scope>NUCLEOTIDE SEQUENCE [LARGE SCALE GENOMIC DNA]</scope>
    <source>
        <strain evidence="7 8">DSM 27208</strain>
    </source>
</reference>
<dbReference type="InterPro" id="IPR009057">
    <property type="entry name" value="Homeodomain-like_sf"/>
</dbReference>
<dbReference type="Pfam" id="PF00440">
    <property type="entry name" value="TetR_N"/>
    <property type="match status" value="1"/>
</dbReference>
<dbReference type="RefSeq" id="WP_097008783.1">
    <property type="nucleotide sequence ID" value="NZ_OBEJ01000002.1"/>
</dbReference>
<keyword evidence="3 5" id="KW-0238">DNA-binding</keyword>
<dbReference type="Gene3D" id="1.10.357.10">
    <property type="entry name" value="Tetracycline Repressor, domain 2"/>
    <property type="match status" value="1"/>
</dbReference>
<dbReference type="GO" id="GO:0003677">
    <property type="term" value="F:DNA binding"/>
    <property type="evidence" value="ECO:0007669"/>
    <property type="project" value="UniProtKB-UniRule"/>
</dbReference>
<dbReference type="PROSITE" id="PS50977">
    <property type="entry name" value="HTH_TETR_2"/>
    <property type="match status" value="1"/>
</dbReference>
<feature type="domain" description="HTH tetR-type" evidence="6">
    <location>
        <begin position="3"/>
        <end position="63"/>
    </location>
</feature>
<dbReference type="Proteomes" id="UP000219453">
    <property type="component" value="Unassembled WGS sequence"/>
</dbReference>
<evidence type="ECO:0000256" key="2">
    <source>
        <dbReference type="ARBA" id="ARBA00023015"/>
    </source>
</evidence>
<proteinExistence type="predicted"/>
<dbReference type="InterPro" id="IPR001647">
    <property type="entry name" value="HTH_TetR"/>
</dbReference>
<dbReference type="PANTHER" id="PTHR47506">
    <property type="entry name" value="TRANSCRIPTIONAL REGULATORY PROTEIN"/>
    <property type="match status" value="1"/>
</dbReference>
<keyword evidence="4" id="KW-0804">Transcription</keyword>
<protein>
    <submittedName>
        <fullName evidence="7">Transcriptional regulator, TetR family</fullName>
    </submittedName>
</protein>